<dbReference type="PANTHER" id="PTHR22550">
    <property type="entry name" value="SPORE GERMINATION PROTEIN"/>
    <property type="match status" value="1"/>
</dbReference>
<feature type="transmembrane region" description="Helical" evidence="3">
    <location>
        <begin position="363"/>
        <end position="379"/>
    </location>
</feature>
<accession>A0A078KIE0</accession>
<comment type="similarity">
    <text evidence="1">Belongs to the GerABKA family.</text>
</comment>
<dbReference type="HOGENOM" id="CLU_021639_4_1_9"/>
<evidence type="ECO:0000256" key="1">
    <source>
        <dbReference type="ARBA" id="ARBA00005278"/>
    </source>
</evidence>
<protein>
    <submittedName>
        <fullName evidence="4">Spore germination protein, GerA family</fullName>
    </submittedName>
</protein>
<keyword evidence="2 3" id="KW-0472">Membrane</keyword>
<keyword evidence="5" id="KW-1185">Reference proteome</keyword>
<dbReference type="PIRSF" id="PIRSF005690">
    <property type="entry name" value="GerBA"/>
    <property type="match status" value="1"/>
</dbReference>
<reference evidence="5" key="1">
    <citation type="submission" date="2014-07" db="EMBL/GenBank/DDBJ databases">
        <authorList>
            <person name="Wibberg D."/>
        </authorList>
    </citation>
    <scope>NUCLEOTIDE SEQUENCE [LARGE SCALE GENOMIC DNA]</scope>
    <source>
        <strain evidence="5">DG5</strain>
    </source>
</reference>
<feature type="transmembrane region" description="Helical" evidence="3">
    <location>
        <begin position="385"/>
        <end position="402"/>
    </location>
</feature>
<feature type="transmembrane region" description="Helical" evidence="3">
    <location>
        <begin position="333"/>
        <end position="351"/>
    </location>
</feature>
<dbReference type="OrthoDB" id="9772630at2"/>
<evidence type="ECO:0000313" key="4">
    <source>
        <dbReference type="EMBL" id="CDZ23321.1"/>
    </source>
</evidence>
<sequence length="492" mass="55221">MSNTDNVLKTSLDENINLFNSIFKDDETLIIRYVENRRNPKIRMCFLYIDGMVDNKIINQDMIKPVEEYAYDFMPNGILDKTAKSVVTSGSVNRTNNMEEILESLLYGSTILIADGENEALILETKGWKTRSIVEPKSEKVLRGPREGFVESIMMNISMVRRRIKTPDLKFNFLTLGTRTKTKVCICYLESLVNKNVLDELNRRLNSFEIDGVLDANYISEMISDAPYSPVKTIGSTEKPDVVAAKLLEGRIAMFVDGTPMVLTCPCLFIENFQSDEDYYINYYFSSIGRFIRISAFFISIMTPAIYVAVTTFHQEFLPTKLLLSISAARQGVPFPTVFETLLLLVVFEILREAGARMPQSIGQTLSIVGVLVLGQAAVEAKIVSAPIIIVVAITGLTGIMVPRIKGLDIIVRFGLLVVVSIAGLYGFLFAMLGLLIHLYNLNSFGVPILDGMRLGPQNNKDTFMRAPWWHMKNRPQGLTSNIKRESVGKIK</sequence>
<dbReference type="GO" id="GO:0016020">
    <property type="term" value="C:membrane"/>
    <property type="evidence" value="ECO:0007669"/>
    <property type="project" value="InterPro"/>
</dbReference>
<evidence type="ECO:0000313" key="5">
    <source>
        <dbReference type="Proteomes" id="UP000032431"/>
    </source>
</evidence>
<dbReference type="KEGG" id="ccel:CCDG5_0178"/>
<dbReference type="PANTHER" id="PTHR22550:SF5">
    <property type="entry name" value="LEUCINE ZIPPER PROTEIN 4"/>
    <property type="match status" value="1"/>
</dbReference>
<dbReference type="PATRIC" id="fig|29343.3.peg.179"/>
<keyword evidence="3" id="KW-1133">Transmembrane helix</keyword>
<name>A0A078KIE0_9FIRM</name>
<dbReference type="STRING" id="29343.CCDG5_0178"/>
<dbReference type="Pfam" id="PF03323">
    <property type="entry name" value="GerA"/>
    <property type="match status" value="1"/>
</dbReference>
<dbReference type="InterPro" id="IPR004995">
    <property type="entry name" value="Spore_Ger"/>
</dbReference>
<dbReference type="InterPro" id="IPR050768">
    <property type="entry name" value="UPF0353/GerABKA_families"/>
</dbReference>
<evidence type="ECO:0000256" key="2">
    <source>
        <dbReference type="ARBA" id="ARBA00023136"/>
    </source>
</evidence>
<gene>
    <name evidence="4" type="ORF">CCDG5_0178</name>
</gene>
<dbReference type="Proteomes" id="UP000032431">
    <property type="component" value="Chromosome I"/>
</dbReference>
<organism evidence="4 5">
    <name type="scientific">[Clostridium] cellulosi</name>
    <dbReference type="NCBI Taxonomy" id="29343"/>
    <lineage>
        <taxon>Bacteria</taxon>
        <taxon>Bacillati</taxon>
        <taxon>Bacillota</taxon>
        <taxon>Clostridia</taxon>
        <taxon>Eubacteriales</taxon>
        <taxon>Oscillospiraceae</taxon>
        <taxon>Oscillospiraceae incertae sedis</taxon>
    </lineage>
</organism>
<proteinExistence type="inferred from homology"/>
<dbReference type="EMBL" id="LM995447">
    <property type="protein sequence ID" value="CDZ23321.1"/>
    <property type="molecule type" value="Genomic_DNA"/>
</dbReference>
<dbReference type="GO" id="GO:0009847">
    <property type="term" value="P:spore germination"/>
    <property type="evidence" value="ECO:0007669"/>
    <property type="project" value="InterPro"/>
</dbReference>
<feature type="transmembrane region" description="Helical" evidence="3">
    <location>
        <begin position="291"/>
        <end position="313"/>
    </location>
</feature>
<dbReference type="AlphaFoldDB" id="A0A078KIE0"/>
<evidence type="ECO:0000256" key="3">
    <source>
        <dbReference type="SAM" id="Phobius"/>
    </source>
</evidence>
<feature type="transmembrane region" description="Helical" evidence="3">
    <location>
        <begin position="414"/>
        <end position="440"/>
    </location>
</feature>
<keyword evidence="3" id="KW-0812">Transmembrane</keyword>